<dbReference type="SUPFAM" id="SSF56349">
    <property type="entry name" value="DNA breaking-rejoining enzymes"/>
    <property type="match status" value="1"/>
</dbReference>
<evidence type="ECO:0000259" key="2">
    <source>
        <dbReference type="PROSITE" id="PS51898"/>
    </source>
</evidence>
<dbReference type="GO" id="GO:0006310">
    <property type="term" value="P:DNA recombination"/>
    <property type="evidence" value="ECO:0007669"/>
    <property type="project" value="UniProtKB-KW"/>
</dbReference>
<dbReference type="InterPro" id="IPR002104">
    <property type="entry name" value="Integrase_catalytic"/>
</dbReference>
<dbReference type="AlphaFoldDB" id="A0A3B0XTV6"/>
<accession>A0A3B0XTV6</accession>
<name>A0A3B0XTV6_9ZZZZ</name>
<dbReference type="EMBL" id="UOFH01000351">
    <property type="protein sequence ID" value="VAW66632.1"/>
    <property type="molecule type" value="Genomic_DNA"/>
</dbReference>
<dbReference type="GO" id="GO:0003677">
    <property type="term" value="F:DNA binding"/>
    <property type="evidence" value="ECO:0007669"/>
    <property type="project" value="InterPro"/>
</dbReference>
<dbReference type="InterPro" id="IPR013762">
    <property type="entry name" value="Integrase-like_cat_sf"/>
</dbReference>
<protein>
    <submittedName>
        <fullName evidence="3">COG4973: Site-specific recombinase XerC</fullName>
    </submittedName>
</protein>
<feature type="domain" description="Tyr recombinase" evidence="2">
    <location>
        <begin position="127"/>
        <end position="273"/>
    </location>
</feature>
<evidence type="ECO:0000313" key="3">
    <source>
        <dbReference type="EMBL" id="VAW66632.1"/>
    </source>
</evidence>
<gene>
    <name evidence="3" type="ORF">MNBD_GAMMA08-914</name>
</gene>
<dbReference type="Gene3D" id="1.10.443.10">
    <property type="entry name" value="Intergrase catalytic core"/>
    <property type="match status" value="1"/>
</dbReference>
<organism evidence="3">
    <name type="scientific">hydrothermal vent metagenome</name>
    <dbReference type="NCBI Taxonomy" id="652676"/>
    <lineage>
        <taxon>unclassified sequences</taxon>
        <taxon>metagenomes</taxon>
        <taxon>ecological metagenomes</taxon>
    </lineage>
</organism>
<dbReference type="Pfam" id="PF00589">
    <property type="entry name" value="Phage_integrase"/>
    <property type="match status" value="1"/>
</dbReference>
<proteinExistence type="predicted"/>
<dbReference type="GO" id="GO:0015074">
    <property type="term" value="P:DNA integration"/>
    <property type="evidence" value="ECO:0007669"/>
    <property type="project" value="InterPro"/>
</dbReference>
<dbReference type="InterPro" id="IPR011010">
    <property type="entry name" value="DNA_brk_join_enz"/>
</dbReference>
<reference evidence="3" key="1">
    <citation type="submission" date="2018-06" db="EMBL/GenBank/DDBJ databases">
        <authorList>
            <person name="Zhirakovskaya E."/>
        </authorList>
    </citation>
    <scope>NUCLEOTIDE SEQUENCE</scope>
</reference>
<evidence type="ECO:0000256" key="1">
    <source>
        <dbReference type="ARBA" id="ARBA00023172"/>
    </source>
</evidence>
<keyword evidence="1" id="KW-0233">DNA recombination</keyword>
<sequence length="273" mass="31623">MIKHNAENVRAKRKYLIFLKEAKRQDESSLDAVAMSLSRFEKYTNFKNFKAFNFNQAVGFKKHLAKQENKQTGKLLSKATQNSTLRNLKAFFQWLAMQAGYKSRLNYSEMEYFNLSEKDTRVATASRAKPVPTIEQIKHTIENMPVVTDIENRNRALIAFTLITGMRDSAIASLKLKHVDLIAGSVFQDAKDVNTKFSKTFTTVFFPVGDDILKMFEDWVKYLKDDLLYGNDEPLFPKTNVIRGNSKKFEPSGFKKEHWSNVSPYARYSKRHF</sequence>
<dbReference type="PROSITE" id="PS51898">
    <property type="entry name" value="TYR_RECOMBINASE"/>
    <property type="match status" value="1"/>
</dbReference>